<dbReference type="PANTHER" id="PTHR24216">
    <property type="entry name" value="PAXILLIN-RELATED"/>
    <property type="match status" value="1"/>
</dbReference>
<feature type="region of interest" description="Disordered" evidence="1">
    <location>
        <begin position="391"/>
        <end position="497"/>
    </location>
</feature>
<evidence type="ECO:0000313" key="3">
    <source>
        <dbReference type="EMBL" id="EFJ52018.1"/>
    </source>
</evidence>
<evidence type="ECO:0000259" key="2">
    <source>
        <dbReference type="Pfam" id="PF05548"/>
    </source>
</evidence>
<dbReference type="InterPro" id="IPR024079">
    <property type="entry name" value="MetalloPept_cat_dom_sf"/>
</dbReference>
<dbReference type="Gene3D" id="3.40.390.10">
    <property type="entry name" value="Collagenase (Catalytic Domain)"/>
    <property type="match status" value="1"/>
</dbReference>
<dbReference type="PRINTS" id="PR01217">
    <property type="entry name" value="PRICHEXTENSN"/>
</dbReference>
<dbReference type="SUPFAM" id="SSF55486">
    <property type="entry name" value="Metalloproteases ('zincins'), catalytic domain"/>
    <property type="match status" value="1"/>
</dbReference>
<keyword evidence="4" id="KW-1185">Reference proteome</keyword>
<dbReference type="RefSeq" id="XP_002946792.1">
    <property type="nucleotide sequence ID" value="XM_002946746.1"/>
</dbReference>
<reference evidence="3 4" key="1">
    <citation type="journal article" date="2010" name="Science">
        <title>Genomic analysis of organismal complexity in the multicellular green alga Volvox carteri.</title>
        <authorList>
            <person name="Prochnik S.E."/>
            <person name="Umen J."/>
            <person name="Nedelcu A.M."/>
            <person name="Hallmann A."/>
            <person name="Miller S.M."/>
            <person name="Nishii I."/>
            <person name="Ferris P."/>
            <person name="Kuo A."/>
            <person name="Mitros T."/>
            <person name="Fritz-Laylin L.K."/>
            <person name="Hellsten U."/>
            <person name="Chapman J."/>
            <person name="Simakov O."/>
            <person name="Rensing S.A."/>
            <person name="Terry A."/>
            <person name="Pangilinan J."/>
            <person name="Kapitonov V."/>
            <person name="Jurka J."/>
            <person name="Salamov A."/>
            <person name="Shapiro H."/>
            <person name="Schmutz J."/>
            <person name="Grimwood J."/>
            <person name="Lindquist E."/>
            <person name="Lucas S."/>
            <person name="Grigoriev I.V."/>
            <person name="Schmitt R."/>
            <person name="Kirk D."/>
            <person name="Rokhsar D.S."/>
        </authorList>
    </citation>
    <scope>NUCLEOTIDE SEQUENCE [LARGE SCALE GENOMIC DNA]</scope>
    <source>
        <strain evidence="4">f. Nagariensis / Eve</strain>
    </source>
</reference>
<dbReference type="KEGG" id="vcn:VOLCADRAFT_87125"/>
<accession>D8TK85</accession>
<dbReference type="OrthoDB" id="535741at2759"/>
<evidence type="ECO:0000313" key="4">
    <source>
        <dbReference type="Proteomes" id="UP000001058"/>
    </source>
</evidence>
<feature type="domain" description="Peptidase M11 gametolysin" evidence="2">
    <location>
        <begin position="24"/>
        <end position="322"/>
    </location>
</feature>
<dbReference type="Pfam" id="PF05548">
    <property type="entry name" value="Peptidase_M11"/>
    <property type="match status" value="1"/>
</dbReference>
<evidence type="ECO:0000256" key="1">
    <source>
        <dbReference type="SAM" id="MobiDB-lite"/>
    </source>
</evidence>
<dbReference type="eggNOG" id="ENOG502QUGT">
    <property type="taxonomic scope" value="Eukaryota"/>
</dbReference>
<dbReference type="InterPro" id="IPR008752">
    <property type="entry name" value="Peptidase_M11"/>
</dbReference>
<sequence length="497" mass="54578">MAGCWVLAAGCWRCFPCWRRAASTYPISTSPQQVKDLFLTGKWTWRNRYIAEYLRSCSLGGVNLLPDNLKVLGPIVVPCSGALKEPQPFRTGSSFTTSHCTQNDNMKKWHYWLDAWAADQGVNASDYHHRILILPSGFTAKIAGCGSFSGMATPGRWSLDRTAVNDWGSGLVWWSSDNFADLEVIFHEISHNYGMAHANIPGGCNVGWGDQCDYTCAMGSASTGQGIRCFNAPHNWQVGWGSKPVLQLDGKGLVHGNATTVRIPLQTSNVQSSLIVTGNGLLLGQRLFISARVNTYRYDLPWDFWYDNVPYVLLHTYSGTDAVSYVTTVLVGEIRVGQAWRDRNSSISVRFDSYDRYTGAAVRICSRVADAEQNCGDGLDDDCDFLSDLDDPDCKGRNGPRPLSPPRPSNPPPTPTPAPSPPPRLYPPPSPLRQAFPRIRPSSPSPRSPPQSPMPSPRPRPPSPPPSSPKPPPSPRKPPAPSRKTNPTALKRNQGPQ</sequence>
<name>D8TK85_VOLCA</name>
<dbReference type="Proteomes" id="UP000001058">
    <property type="component" value="Unassembled WGS sequence"/>
</dbReference>
<gene>
    <name evidence="3" type="ORF">VOLCADRAFT_87125</name>
</gene>
<dbReference type="GO" id="GO:0008237">
    <property type="term" value="F:metallopeptidase activity"/>
    <property type="evidence" value="ECO:0007669"/>
    <property type="project" value="InterPro"/>
</dbReference>
<dbReference type="PANTHER" id="PTHR24216:SF65">
    <property type="entry name" value="PAXILLIN-LIKE PROTEIN 1"/>
    <property type="match status" value="1"/>
</dbReference>
<feature type="compositionally biased region" description="Pro residues" evidence="1">
    <location>
        <begin position="402"/>
        <end position="431"/>
    </location>
</feature>
<dbReference type="GeneID" id="9618034"/>
<organism evidence="4">
    <name type="scientific">Volvox carteri f. nagariensis</name>
    <dbReference type="NCBI Taxonomy" id="3068"/>
    <lineage>
        <taxon>Eukaryota</taxon>
        <taxon>Viridiplantae</taxon>
        <taxon>Chlorophyta</taxon>
        <taxon>core chlorophytes</taxon>
        <taxon>Chlorophyceae</taxon>
        <taxon>CS clade</taxon>
        <taxon>Chlamydomonadales</taxon>
        <taxon>Volvocaceae</taxon>
        <taxon>Volvox</taxon>
    </lineage>
</organism>
<proteinExistence type="predicted"/>
<dbReference type="InParanoid" id="D8TK85"/>
<protein>
    <recommendedName>
        <fullName evidence="2">Peptidase M11 gametolysin domain-containing protein</fullName>
    </recommendedName>
</protein>
<dbReference type="EMBL" id="GL378325">
    <property type="protein sequence ID" value="EFJ52018.1"/>
    <property type="molecule type" value="Genomic_DNA"/>
</dbReference>
<dbReference type="AlphaFoldDB" id="D8TK85"/>
<feature type="compositionally biased region" description="Pro residues" evidence="1">
    <location>
        <begin position="443"/>
        <end position="481"/>
    </location>
</feature>